<comment type="subcellular location">
    <subcellularLocation>
        <location evidence="1">Endoplasmic reticulum</location>
    </subcellularLocation>
</comment>
<comment type="similarity">
    <text evidence="2">Belongs to the glycosyltransferase 28 family.</text>
</comment>
<name>A0A6L2PB91_COPFO</name>
<dbReference type="Proteomes" id="UP000502823">
    <property type="component" value="Unassembled WGS sequence"/>
</dbReference>
<evidence type="ECO:0000256" key="2">
    <source>
        <dbReference type="ARBA" id="ARBA00006962"/>
    </source>
</evidence>
<evidence type="ECO:0000313" key="10">
    <source>
        <dbReference type="Proteomes" id="UP000502823"/>
    </source>
</evidence>
<evidence type="ECO:0000256" key="5">
    <source>
        <dbReference type="ARBA" id="ARBA00022676"/>
    </source>
</evidence>
<dbReference type="InParanoid" id="A0A6L2PB91"/>
<dbReference type="EC" id="2.4.1.141" evidence="3"/>
<evidence type="ECO:0000256" key="4">
    <source>
        <dbReference type="ARBA" id="ARBA00017468"/>
    </source>
</evidence>
<dbReference type="Gene3D" id="3.40.50.2000">
    <property type="entry name" value="Glycogen Phosphorylase B"/>
    <property type="match status" value="1"/>
</dbReference>
<dbReference type="InterPro" id="IPR007235">
    <property type="entry name" value="Glyco_trans_28_C"/>
</dbReference>
<evidence type="ECO:0000259" key="8">
    <source>
        <dbReference type="Pfam" id="PF04101"/>
    </source>
</evidence>
<proteinExistence type="inferred from homology"/>
<evidence type="ECO:0000256" key="3">
    <source>
        <dbReference type="ARBA" id="ARBA00012614"/>
    </source>
</evidence>
<dbReference type="AlphaFoldDB" id="A0A6L2PB91"/>
<keyword evidence="10" id="KW-1185">Reference proteome</keyword>
<evidence type="ECO:0000313" key="9">
    <source>
        <dbReference type="EMBL" id="GFG28670.1"/>
    </source>
</evidence>
<dbReference type="EMBL" id="BLKM01000077">
    <property type="protein sequence ID" value="GFG28670.1"/>
    <property type="molecule type" value="Genomic_DNA"/>
</dbReference>
<comment type="caution">
    <text evidence="9">The sequence shown here is derived from an EMBL/GenBank/DDBJ whole genome shotgun (WGS) entry which is preliminary data.</text>
</comment>
<dbReference type="InterPro" id="IPR039042">
    <property type="entry name" value="Alg13-like"/>
</dbReference>
<accession>A0A6L2PB91</accession>
<keyword evidence="5" id="KW-0328">Glycosyltransferase</keyword>
<dbReference type="GO" id="GO:0006488">
    <property type="term" value="P:dolichol-linked oligosaccharide biosynthetic process"/>
    <property type="evidence" value="ECO:0007669"/>
    <property type="project" value="InterPro"/>
</dbReference>
<feature type="domain" description="Glycosyl transferase family 28 C-terminal" evidence="8">
    <location>
        <begin position="41"/>
        <end position="187"/>
    </location>
</feature>
<dbReference type="PANTHER" id="PTHR12867">
    <property type="entry name" value="GLYCOSYL TRANSFERASE-RELATED"/>
    <property type="match status" value="1"/>
</dbReference>
<evidence type="ECO:0000256" key="7">
    <source>
        <dbReference type="ARBA" id="ARBA00022824"/>
    </source>
</evidence>
<dbReference type="GO" id="GO:0005783">
    <property type="term" value="C:endoplasmic reticulum"/>
    <property type="evidence" value="ECO:0007669"/>
    <property type="project" value="UniProtKB-SubCell"/>
</dbReference>
<dbReference type="Pfam" id="PF04101">
    <property type="entry name" value="Glyco_tran_28_C"/>
    <property type="match status" value="1"/>
</dbReference>
<organism evidence="9 10">
    <name type="scientific">Coptotermes formosanus</name>
    <name type="common">Formosan subterranean termite</name>
    <dbReference type="NCBI Taxonomy" id="36987"/>
    <lineage>
        <taxon>Eukaryota</taxon>
        <taxon>Metazoa</taxon>
        <taxon>Ecdysozoa</taxon>
        <taxon>Arthropoda</taxon>
        <taxon>Hexapoda</taxon>
        <taxon>Insecta</taxon>
        <taxon>Pterygota</taxon>
        <taxon>Neoptera</taxon>
        <taxon>Polyneoptera</taxon>
        <taxon>Dictyoptera</taxon>
        <taxon>Blattodea</taxon>
        <taxon>Blattoidea</taxon>
        <taxon>Termitoidae</taxon>
        <taxon>Rhinotermitidae</taxon>
        <taxon>Coptotermes</taxon>
    </lineage>
</organism>
<keyword evidence="7" id="KW-0256">Endoplasmic reticulum</keyword>
<dbReference type="SUPFAM" id="SSF53756">
    <property type="entry name" value="UDP-Glycosyltransferase/glycogen phosphorylase"/>
    <property type="match status" value="1"/>
</dbReference>
<dbReference type="OrthoDB" id="20273at2759"/>
<reference evidence="10" key="1">
    <citation type="submission" date="2020-01" db="EMBL/GenBank/DDBJ databases">
        <title>Draft genome sequence of the Termite Coptotermes fromosanus.</title>
        <authorList>
            <person name="Itakura S."/>
            <person name="Yosikawa Y."/>
            <person name="Umezawa K."/>
        </authorList>
    </citation>
    <scope>NUCLEOTIDE SEQUENCE [LARGE SCALE GENOMIC DNA]</scope>
</reference>
<dbReference type="PANTHER" id="PTHR12867:SF6">
    <property type="entry name" value="N-ACETYLGLUCOSAMINYLDIPHOSPHODOLICHOL N-ACETYLGLUCOSAMINYLTRANSFERASE"/>
    <property type="match status" value="1"/>
</dbReference>
<gene>
    <name evidence="9" type="ORF">Cfor_06586</name>
</gene>
<keyword evidence="6" id="KW-0808">Transferase</keyword>
<dbReference type="GO" id="GO:0004577">
    <property type="term" value="F:N-acetylglucosaminyldiphosphodolichol N-acetylglucosaminyltransferase activity"/>
    <property type="evidence" value="ECO:0007669"/>
    <property type="project" value="UniProtKB-EC"/>
</dbReference>
<evidence type="ECO:0000256" key="6">
    <source>
        <dbReference type="ARBA" id="ARBA00022679"/>
    </source>
</evidence>
<sequence length="204" mass="22808">MHMHHPELQVSYNATGLRQAYAIPRKPQAFAIQANMASGHVFATVGTTKFDLFISTLSCQKVLRALRARGYTTLTMQIGQGMFVPPSGLICNMQVEYFRFKDSIAEDIQRADLIISHAGAGSCLEALSAKKPLLVVINEDLMNNHQLELAQQLHEDGHVHYTTCTDLEHTLQHVDLHTLKPFPPADPHNFTDFLDSIVGFKNQK</sequence>
<protein>
    <recommendedName>
        <fullName evidence="4">UDP-N-acetylglucosamine transferase subunit ALG13</fullName>
        <ecNumber evidence="3">2.4.1.141</ecNumber>
    </recommendedName>
</protein>
<dbReference type="FunCoup" id="A0A6L2PB91">
    <property type="interactions" value="616"/>
</dbReference>
<evidence type="ECO:0000256" key="1">
    <source>
        <dbReference type="ARBA" id="ARBA00004240"/>
    </source>
</evidence>